<comment type="caution">
    <text evidence="2">The sequence shown here is derived from an EMBL/GenBank/DDBJ whole genome shotgun (WGS) entry which is preliminary data.</text>
</comment>
<reference evidence="2" key="1">
    <citation type="submission" date="2019-08" db="EMBL/GenBank/DDBJ databases">
        <authorList>
            <person name="Kucharzyk K."/>
            <person name="Murdoch R.W."/>
            <person name="Higgins S."/>
            <person name="Loffler F."/>
        </authorList>
    </citation>
    <scope>NUCLEOTIDE SEQUENCE</scope>
</reference>
<protein>
    <submittedName>
        <fullName evidence="2">Uncharacterized protein</fullName>
    </submittedName>
</protein>
<evidence type="ECO:0000256" key="1">
    <source>
        <dbReference type="SAM" id="MobiDB-lite"/>
    </source>
</evidence>
<name>A0A645HU48_9ZZZZ</name>
<feature type="region of interest" description="Disordered" evidence="1">
    <location>
        <begin position="1"/>
        <end position="21"/>
    </location>
</feature>
<dbReference type="EMBL" id="VSSQ01094412">
    <property type="protein sequence ID" value="MPN38903.1"/>
    <property type="molecule type" value="Genomic_DNA"/>
</dbReference>
<dbReference type="AlphaFoldDB" id="A0A645HU48"/>
<accession>A0A645HU48</accession>
<evidence type="ECO:0000313" key="2">
    <source>
        <dbReference type="EMBL" id="MPN38903.1"/>
    </source>
</evidence>
<gene>
    <name evidence="2" type="ORF">SDC9_186428</name>
</gene>
<organism evidence="2">
    <name type="scientific">bioreactor metagenome</name>
    <dbReference type="NCBI Taxonomy" id="1076179"/>
    <lineage>
        <taxon>unclassified sequences</taxon>
        <taxon>metagenomes</taxon>
        <taxon>ecological metagenomes</taxon>
    </lineage>
</organism>
<proteinExistence type="predicted"/>
<sequence>MTEETDHPRRSHETRPVNHIRLAREQRREHNRIIVRRIFEVGILHHDEGPRRLPETADQGGALPLVDLLIEQPDPRILREHL</sequence>